<keyword evidence="3" id="KW-0436">Ligase</keyword>
<proteinExistence type="predicted"/>
<name>A0A6A5UQN5_9PLEO</name>
<dbReference type="InterPro" id="IPR025110">
    <property type="entry name" value="AMP-bd_C"/>
</dbReference>
<gene>
    <name evidence="3" type="ORF">CC80DRAFT_521435</name>
</gene>
<accession>A0A6A5UQN5</accession>
<keyword evidence="4" id="KW-1185">Reference proteome</keyword>
<feature type="domain" description="AMP-binding enzyme C-terminal" evidence="2">
    <location>
        <begin position="434"/>
        <end position="512"/>
    </location>
</feature>
<dbReference type="EMBL" id="ML976977">
    <property type="protein sequence ID" value="KAF1963397.1"/>
    <property type="molecule type" value="Genomic_DNA"/>
</dbReference>
<dbReference type="OrthoDB" id="6509636at2759"/>
<dbReference type="InterPro" id="IPR045851">
    <property type="entry name" value="AMP-bd_C_sf"/>
</dbReference>
<evidence type="ECO:0000259" key="2">
    <source>
        <dbReference type="Pfam" id="PF13193"/>
    </source>
</evidence>
<feature type="domain" description="AMP-dependent synthetase/ligase" evidence="1">
    <location>
        <begin position="48"/>
        <end position="383"/>
    </location>
</feature>
<evidence type="ECO:0000259" key="1">
    <source>
        <dbReference type="Pfam" id="PF00501"/>
    </source>
</evidence>
<dbReference type="Gene3D" id="3.30.300.30">
    <property type="match status" value="1"/>
</dbReference>
<organism evidence="3 4">
    <name type="scientific">Byssothecium circinans</name>
    <dbReference type="NCBI Taxonomy" id="147558"/>
    <lineage>
        <taxon>Eukaryota</taxon>
        <taxon>Fungi</taxon>
        <taxon>Dikarya</taxon>
        <taxon>Ascomycota</taxon>
        <taxon>Pezizomycotina</taxon>
        <taxon>Dothideomycetes</taxon>
        <taxon>Pleosporomycetidae</taxon>
        <taxon>Pleosporales</taxon>
        <taxon>Massarineae</taxon>
        <taxon>Massarinaceae</taxon>
        <taxon>Byssothecium</taxon>
    </lineage>
</organism>
<protein>
    <submittedName>
        <fullName evidence="3">CoA ligase-like protein</fullName>
    </submittedName>
</protein>
<reference evidence="3" key="1">
    <citation type="journal article" date="2020" name="Stud. Mycol.">
        <title>101 Dothideomycetes genomes: a test case for predicting lifestyles and emergence of pathogens.</title>
        <authorList>
            <person name="Haridas S."/>
            <person name="Albert R."/>
            <person name="Binder M."/>
            <person name="Bloem J."/>
            <person name="Labutti K."/>
            <person name="Salamov A."/>
            <person name="Andreopoulos B."/>
            <person name="Baker S."/>
            <person name="Barry K."/>
            <person name="Bills G."/>
            <person name="Bluhm B."/>
            <person name="Cannon C."/>
            <person name="Castanera R."/>
            <person name="Culley D."/>
            <person name="Daum C."/>
            <person name="Ezra D."/>
            <person name="Gonzalez J."/>
            <person name="Henrissat B."/>
            <person name="Kuo A."/>
            <person name="Liang C."/>
            <person name="Lipzen A."/>
            <person name="Lutzoni F."/>
            <person name="Magnuson J."/>
            <person name="Mondo S."/>
            <person name="Nolan M."/>
            <person name="Ohm R."/>
            <person name="Pangilinan J."/>
            <person name="Park H.-J."/>
            <person name="Ramirez L."/>
            <person name="Alfaro M."/>
            <person name="Sun H."/>
            <person name="Tritt A."/>
            <person name="Yoshinaga Y."/>
            <person name="Zwiers L.-H."/>
            <person name="Turgeon B."/>
            <person name="Goodwin S."/>
            <person name="Spatafora J."/>
            <person name="Crous P."/>
            <person name="Grigoriev I."/>
        </authorList>
    </citation>
    <scope>NUCLEOTIDE SEQUENCE</scope>
    <source>
        <strain evidence="3">CBS 675.92</strain>
    </source>
</reference>
<evidence type="ECO:0000313" key="3">
    <source>
        <dbReference type="EMBL" id="KAF1963397.1"/>
    </source>
</evidence>
<dbReference type="PANTHER" id="PTHR24096">
    <property type="entry name" value="LONG-CHAIN-FATTY-ACID--COA LIGASE"/>
    <property type="match status" value="1"/>
</dbReference>
<dbReference type="AlphaFoldDB" id="A0A6A5UQN5"/>
<sequence>MVIFKSQQPPIDLPTDLTDWDWLFESSYSPINNNPPSALGGFQNALTKERVNWADVKKYSTYISTALAKRYGLREQQTISLFSQNTVWYPVAMFAGLRVGAMISGASPAYNVEEMTFALKTANATFLMTTPNSMDVASKSAEAAGLPKRNVFLLEGEVPGYTTLPPGKKNKDVCAFLSFSSGTTGLPKAVMISHQNVIAQCLQIQQITLETQKQVMAVLPLFHITGLVHQMHLPILLNAEVVMLPQFTMEGMLNVITEYQLSELLMVPPIIIRMVRDPLVDKYNLSHVTRFSSGAAPVSEEILQLLKKKFPNTGFKQGYGMTESCSCITAHPPSKYDYKYAHSGGAVVASTEVKIIKDDGTEAGVGERGEVLARGPQIVMGYLDNEKATRETFDEDGWLHTGDQGKIDGEGMLYITDRIKELIKVKGIGVAPAELEDLLLGHPKVQDVAVMAIPDEYSGEIPKAFVKLKDGVQSDSRVGKELISFVREKKVRHKWVREVEFVDEVPKSASGKILRREGKGVVVRDESRAKL</sequence>
<dbReference type="Proteomes" id="UP000800035">
    <property type="component" value="Unassembled WGS sequence"/>
</dbReference>
<dbReference type="PANTHER" id="PTHR24096:SF422">
    <property type="entry name" value="BCDNA.GH02901"/>
    <property type="match status" value="1"/>
</dbReference>
<dbReference type="InterPro" id="IPR000873">
    <property type="entry name" value="AMP-dep_synth/lig_dom"/>
</dbReference>
<dbReference type="Gene3D" id="3.40.50.12780">
    <property type="entry name" value="N-terminal domain of ligase-like"/>
    <property type="match status" value="1"/>
</dbReference>
<dbReference type="InterPro" id="IPR042099">
    <property type="entry name" value="ANL_N_sf"/>
</dbReference>
<dbReference type="SUPFAM" id="SSF56801">
    <property type="entry name" value="Acetyl-CoA synthetase-like"/>
    <property type="match status" value="1"/>
</dbReference>
<evidence type="ECO:0000313" key="4">
    <source>
        <dbReference type="Proteomes" id="UP000800035"/>
    </source>
</evidence>
<dbReference type="Pfam" id="PF00501">
    <property type="entry name" value="AMP-binding"/>
    <property type="match status" value="1"/>
</dbReference>
<dbReference type="PROSITE" id="PS00455">
    <property type="entry name" value="AMP_BINDING"/>
    <property type="match status" value="1"/>
</dbReference>
<dbReference type="Pfam" id="PF13193">
    <property type="entry name" value="AMP-binding_C"/>
    <property type="match status" value="1"/>
</dbReference>
<dbReference type="InterPro" id="IPR020845">
    <property type="entry name" value="AMP-binding_CS"/>
</dbReference>
<dbReference type="GO" id="GO:0016405">
    <property type="term" value="F:CoA-ligase activity"/>
    <property type="evidence" value="ECO:0007669"/>
    <property type="project" value="TreeGrafter"/>
</dbReference>